<sequence>MLRFKAHLINKCSLKKNMISEVSSDSSLADDEDTRSDQMSESDSEKHELATPSTNYFVQLSQKFEARPKIQKLGEKLKTVSFLNE</sequence>
<reference evidence="3" key="1">
    <citation type="submission" date="2022-11" db="UniProtKB">
        <authorList>
            <consortium name="WormBaseParasite"/>
        </authorList>
    </citation>
    <scope>IDENTIFICATION</scope>
</reference>
<accession>A0A914Y9C4</accession>
<evidence type="ECO:0000313" key="2">
    <source>
        <dbReference type="Proteomes" id="UP000887577"/>
    </source>
</evidence>
<dbReference type="Proteomes" id="UP000887577">
    <property type="component" value="Unplaced"/>
</dbReference>
<organism evidence="2 3">
    <name type="scientific">Panagrolaimus superbus</name>
    <dbReference type="NCBI Taxonomy" id="310955"/>
    <lineage>
        <taxon>Eukaryota</taxon>
        <taxon>Metazoa</taxon>
        <taxon>Ecdysozoa</taxon>
        <taxon>Nematoda</taxon>
        <taxon>Chromadorea</taxon>
        <taxon>Rhabditida</taxon>
        <taxon>Tylenchina</taxon>
        <taxon>Panagrolaimomorpha</taxon>
        <taxon>Panagrolaimoidea</taxon>
        <taxon>Panagrolaimidae</taxon>
        <taxon>Panagrolaimus</taxon>
    </lineage>
</organism>
<feature type="region of interest" description="Disordered" evidence="1">
    <location>
        <begin position="21"/>
        <end position="52"/>
    </location>
</feature>
<dbReference type="AlphaFoldDB" id="A0A914Y9C4"/>
<feature type="compositionally biased region" description="Basic and acidic residues" evidence="1">
    <location>
        <begin position="35"/>
        <end position="49"/>
    </location>
</feature>
<proteinExistence type="predicted"/>
<protein>
    <submittedName>
        <fullName evidence="3">Uncharacterized protein</fullName>
    </submittedName>
</protein>
<evidence type="ECO:0000256" key="1">
    <source>
        <dbReference type="SAM" id="MobiDB-lite"/>
    </source>
</evidence>
<keyword evidence="2" id="KW-1185">Reference proteome</keyword>
<name>A0A914Y9C4_9BILA</name>
<evidence type="ECO:0000313" key="3">
    <source>
        <dbReference type="WBParaSite" id="PSU_v2.g16797.t1"/>
    </source>
</evidence>
<dbReference type="WBParaSite" id="PSU_v2.g16797.t1">
    <property type="protein sequence ID" value="PSU_v2.g16797.t1"/>
    <property type="gene ID" value="PSU_v2.g16797"/>
</dbReference>